<dbReference type="Proteomes" id="UP001140087">
    <property type="component" value="Unassembled WGS sequence"/>
</dbReference>
<name>A0ACC1KTN9_9FUNG</name>
<gene>
    <name evidence="1" type="primary">ucp10</name>
    <name evidence="1" type="ORF">H4R21_005233</name>
</gene>
<dbReference type="EMBL" id="JANBUN010002263">
    <property type="protein sequence ID" value="KAJ2795139.1"/>
    <property type="molecule type" value="Genomic_DNA"/>
</dbReference>
<organism evidence="1 2">
    <name type="scientific">Coemansia helicoidea</name>
    <dbReference type="NCBI Taxonomy" id="1286919"/>
    <lineage>
        <taxon>Eukaryota</taxon>
        <taxon>Fungi</taxon>
        <taxon>Fungi incertae sedis</taxon>
        <taxon>Zoopagomycota</taxon>
        <taxon>Kickxellomycotina</taxon>
        <taxon>Kickxellomycetes</taxon>
        <taxon>Kickxellales</taxon>
        <taxon>Kickxellaceae</taxon>
        <taxon>Coemansia</taxon>
    </lineage>
</organism>
<sequence length="377" mass="41369">RYFESEYGPVHPPLFAGTYAAAREAAAREGRYLVTILWSKQHDDARALGRVLTHPTLVAFLSQPRFIVWADDIAASGVYGLPLALGATELPSLGVFGESTRAPVPAPPGSRGSANLTQIARMDGLPGLDEMVAPATATGDEHVYREYLARALIRELDRTVARHGLALSAARRGQQVRTEEQRLRRQQDAAYEASLERDQQRALEAQAQAERERAAREEAERLLREEQRAKEAQQQWRWATLARLERDAAGAPSPAGAGKLSLRLECGRRVVHTFAADATVQHVFDFVETREAAAEWARSGTTPFGADLHAVQPPEGYVHTYDFVLVSQCPRVVFDDRDAPLKAALAAKGLWPSAALIVEPLYESDTDTDDDDDGPSA</sequence>
<proteinExistence type="predicted"/>
<evidence type="ECO:0000313" key="1">
    <source>
        <dbReference type="EMBL" id="KAJ2795139.1"/>
    </source>
</evidence>
<keyword evidence="2" id="KW-1185">Reference proteome</keyword>
<feature type="non-terminal residue" evidence="1">
    <location>
        <position position="1"/>
    </location>
</feature>
<evidence type="ECO:0000313" key="2">
    <source>
        <dbReference type="Proteomes" id="UP001140087"/>
    </source>
</evidence>
<reference evidence="1" key="1">
    <citation type="submission" date="2022-07" db="EMBL/GenBank/DDBJ databases">
        <title>Phylogenomic reconstructions and comparative analyses of Kickxellomycotina fungi.</title>
        <authorList>
            <person name="Reynolds N.K."/>
            <person name="Stajich J.E."/>
            <person name="Barry K."/>
            <person name="Grigoriev I.V."/>
            <person name="Crous P."/>
            <person name="Smith M.E."/>
        </authorList>
    </citation>
    <scope>NUCLEOTIDE SEQUENCE</scope>
    <source>
        <strain evidence="1">BCRC 34780</strain>
    </source>
</reference>
<protein>
    <submittedName>
        <fullName evidence="1">UBX domain-containing protein 10</fullName>
    </submittedName>
</protein>
<comment type="caution">
    <text evidence="1">The sequence shown here is derived from an EMBL/GenBank/DDBJ whole genome shotgun (WGS) entry which is preliminary data.</text>
</comment>
<accession>A0ACC1KTN9</accession>